<name>A0A1G7I8C0_9BACL</name>
<keyword evidence="1" id="KW-1133">Transmembrane helix</keyword>
<dbReference type="AlphaFoldDB" id="A0A1G7I8C0"/>
<dbReference type="InterPro" id="IPR016024">
    <property type="entry name" value="ARM-type_fold"/>
</dbReference>
<dbReference type="InterPro" id="IPR004155">
    <property type="entry name" value="PBS_lyase_HEAT"/>
</dbReference>
<dbReference type="RefSeq" id="WP_091227881.1">
    <property type="nucleotide sequence ID" value="NZ_FNBG01000005.1"/>
</dbReference>
<dbReference type="Proteomes" id="UP000198972">
    <property type="component" value="Unassembled WGS sequence"/>
</dbReference>
<dbReference type="SUPFAM" id="SSF48371">
    <property type="entry name" value="ARM repeat"/>
    <property type="match status" value="1"/>
</dbReference>
<feature type="transmembrane region" description="Helical" evidence="1">
    <location>
        <begin position="6"/>
        <end position="29"/>
    </location>
</feature>
<evidence type="ECO:0000313" key="3">
    <source>
        <dbReference type="Proteomes" id="UP000198972"/>
    </source>
</evidence>
<accession>A0A1G7I8C0</accession>
<dbReference type="Pfam" id="PF13646">
    <property type="entry name" value="HEAT_2"/>
    <property type="match status" value="1"/>
</dbReference>
<dbReference type="STRING" id="670482.SAMN04488542_105189"/>
<organism evidence="2 3">
    <name type="scientific">Fontibacillus panacisegetis</name>
    <dbReference type="NCBI Taxonomy" id="670482"/>
    <lineage>
        <taxon>Bacteria</taxon>
        <taxon>Bacillati</taxon>
        <taxon>Bacillota</taxon>
        <taxon>Bacilli</taxon>
        <taxon>Bacillales</taxon>
        <taxon>Paenibacillaceae</taxon>
        <taxon>Fontibacillus</taxon>
    </lineage>
</organism>
<gene>
    <name evidence="2" type="ORF">SAMN04488542_105189</name>
</gene>
<dbReference type="PANTHER" id="PTHR12697">
    <property type="entry name" value="PBS LYASE HEAT-LIKE PROTEIN"/>
    <property type="match status" value="1"/>
</dbReference>
<dbReference type="Pfam" id="PF03130">
    <property type="entry name" value="HEAT_PBS"/>
    <property type="match status" value="1"/>
</dbReference>
<keyword evidence="1" id="KW-0812">Transmembrane</keyword>
<protein>
    <submittedName>
        <fullName evidence="2">HEAT repeat-containing protein</fullName>
    </submittedName>
</protein>
<dbReference type="GO" id="GO:0016491">
    <property type="term" value="F:oxidoreductase activity"/>
    <property type="evidence" value="ECO:0007669"/>
    <property type="project" value="TreeGrafter"/>
</dbReference>
<reference evidence="2 3" key="1">
    <citation type="submission" date="2016-10" db="EMBL/GenBank/DDBJ databases">
        <authorList>
            <person name="de Groot N.N."/>
        </authorList>
    </citation>
    <scope>NUCLEOTIDE SEQUENCE [LARGE SCALE GENOMIC DNA]</scope>
    <source>
        <strain evidence="2 3">DSM 28129</strain>
    </source>
</reference>
<keyword evidence="3" id="KW-1185">Reference proteome</keyword>
<dbReference type="InterPro" id="IPR011989">
    <property type="entry name" value="ARM-like"/>
</dbReference>
<dbReference type="PANTHER" id="PTHR12697:SF5">
    <property type="entry name" value="DEOXYHYPUSINE HYDROXYLASE"/>
    <property type="match status" value="1"/>
</dbReference>
<dbReference type="Gene3D" id="1.25.10.10">
    <property type="entry name" value="Leucine-rich Repeat Variant"/>
    <property type="match status" value="2"/>
</dbReference>
<proteinExistence type="predicted"/>
<evidence type="ECO:0000313" key="2">
    <source>
        <dbReference type="EMBL" id="SDF08843.1"/>
    </source>
</evidence>
<sequence length="397" mass="44971">MEAHLTIAIYFIYVCLVLIGIGIALLFFMKIRHIRIQRKKEFYLQKHQDYFKFIQLHLNGVSALPLPPGSLTKLERRVIQEKSIEWIEQLKGDLREKLITLCQDAGFVQDDIKLLDSLFYGRRIAAAYRLGGMRSAEAVPRLLSMMEQEKYSALTIVLARAISKSAERGDQLKEMLHHLLRHGKPIHNMAADIIMETRLDASRILVKLLEDENSDFVKVALAAMWGQAIPEVVPALDRLVVAEEKDVRAEAVKLYLSSNPVLKDETIRDLMSDSDWEVRATVAKSLGTMHAAGSIPLLRTALQDANWWVRNNSAESLALLGETGFEVLCQIAKHGSGVEREIALYHIERTMLQDGDHQKLDQMVAYNKKKLLYERYFGVSESTKVRQVAAVGGDYTA</sequence>
<dbReference type="SMART" id="SM00567">
    <property type="entry name" value="EZ_HEAT"/>
    <property type="match status" value="2"/>
</dbReference>
<dbReference type="EMBL" id="FNBG01000005">
    <property type="protein sequence ID" value="SDF08843.1"/>
    <property type="molecule type" value="Genomic_DNA"/>
</dbReference>
<keyword evidence="1" id="KW-0472">Membrane</keyword>
<dbReference type="OrthoDB" id="2112914at2"/>
<evidence type="ECO:0000256" key="1">
    <source>
        <dbReference type="SAM" id="Phobius"/>
    </source>
</evidence>